<keyword evidence="2" id="KW-0808">Transferase</keyword>
<feature type="domain" description="Reverse transcriptase zinc-binding" evidence="1">
    <location>
        <begin position="255"/>
        <end position="306"/>
    </location>
</feature>
<accession>A0ABQ5HG24</accession>
<reference evidence="2" key="2">
    <citation type="submission" date="2022-01" db="EMBL/GenBank/DDBJ databases">
        <authorList>
            <person name="Yamashiro T."/>
            <person name="Shiraishi A."/>
            <person name="Satake H."/>
            <person name="Nakayama K."/>
        </authorList>
    </citation>
    <scope>NUCLEOTIDE SEQUENCE</scope>
</reference>
<dbReference type="Pfam" id="PF13966">
    <property type="entry name" value="zf-RVT"/>
    <property type="match status" value="1"/>
</dbReference>
<dbReference type="PANTHER" id="PTHR33116:SF78">
    <property type="entry name" value="OS12G0587133 PROTEIN"/>
    <property type="match status" value="1"/>
</dbReference>
<keyword evidence="3" id="KW-1185">Reference proteome</keyword>
<evidence type="ECO:0000313" key="2">
    <source>
        <dbReference type="EMBL" id="GJT86836.1"/>
    </source>
</evidence>
<dbReference type="PANTHER" id="PTHR33116">
    <property type="entry name" value="REVERSE TRANSCRIPTASE ZINC-BINDING DOMAIN-CONTAINING PROTEIN-RELATED-RELATED"/>
    <property type="match status" value="1"/>
</dbReference>
<evidence type="ECO:0000313" key="3">
    <source>
        <dbReference type="Proteomes" id="UP001151760"/>
    </source>
</evidence>
<proteinExistence type="predicted"/>
<reference evidence="2" key="1">
    <citation type="journal article" date="2022" name="Int. J. Mol. Sci.">
        <title>Draft Genome of Tanacetum Coccineum: Genomic Comparison of Closely Related Tanacetum-Family Plants.</title>
        <authorList>
            <person name="Yamashiro T."/>
            <person name="Shiraishi A."/>
            <person name="Nakayama K."/>
            <person name="Satake H."/>
        </authorList>
    </citation>
    <scope>NUCLEOTIDE SEQUENCE</scope>
</reference>
<gene>
    <name evidence="2" type="ORF">Tco_1068553</name>
</gene>
<name>A0ABQ5HG24_9ASTR</name>
<dbReference type="InterPro" id="IPR026960">
    <property type="entry name" value="RVT-Znf"/>
</dbReference>
<keyword evidence="2" id="KW-0548">Nucleotidyltransferase</keyword>
<keyword evidence="2" id="KW-0695">RNA-directed DNA polymerase</keyword>
<dbReference type="GO" id="GO:0003964">
    <property type="term" value="F:RNA-directed DNA polymerase activity"/>
    <property type="evidence" value="ECO:0007669"/>
    <property type="project" value="UniProtKB-KW"/>
</dbReference>
<dbReference type="Proteomes" id="UP001151760">
    <property type="component" value="Unassembled WGS sequence"/>
</dbReference>
<evidence type="ECO:0000259" key="1">
    <source>
        <dbReference type="Pfam" id="PF13966"/>
    </source>
</evidence>
<dbReference type="EMBL" id="BQNB010019584">
    <property type="protein sequence ID" value="GJT86836.1"/>
    <property type="molecule type" value="Genomic_DNA"/>
</dbReference>
<comment type="caution">
    <text evidence="2">The sequence shown here is derived from an EMBL/GenBank/DDBJ whole genome shotgun (WGS) entry which is preliminary data.</text>
</comment>
<protein>
    <submittedName>
        <fullName evidence="2">RNA-directed DNA polymerase, eukaryota, reverse transcriptase zinc-binding domain protein</fullName>
    </submittedName>
</protein>
<organism evidence="2 3">
    <name type="scientific">Tanacetum coccineum</name>
    <dbReference type="NCBI Taxonomy" id="301880"/>
    <lineage>
        <taxon>Eukaryota</taxon>
        <taxon>Viridiplantae</taxon>
        <taxon>Streptophyta</taxon>
        <taxon>Embryophyta</taxon>
        <taxon>Tracheophyta</taxon>
        <taxon>Spermatophyta</taxon>
        <taxon>Magnoliopsida</taxon>
        <taxon>eudicotyledons</taxon>
        <taxon>Gunneridae</taxon>
        <taxon>Pentapetalae</taxon>
        <taxon>asterids</taxon>
        <taxon>campanulids</taxon>
        <taxon>Asterales</taxon>
        <taxon>Asteraceae</taxon>
        <taxon>Asteroideae</taxon>
        <taxon>Anthemideae</taxon>
        <taxon>Anthemidinae</taxon>
        <taxon>Tanacetum</taxon>
    </lineage>
</organism>
<sequence length="343" mass="39006">MASNTGCSAGLFPITYLGLPIGSNMSLIANWKLLVDKFHSKLSSWKTSLLSYGGRLTLLKTVLGSLGGLTIGSLRSFNLALLHKWRWRFHSDRDSLWSKIIRVLHGSEGGFDQNGCAFNGIWSKIVGTSNYLHTSSILPVDSIRYQVGCGSTIRFWKDTWLGYSPLQFRYNRLFQLDRNEDCLISDRISNGLWEWNWSRDALGSRNTMYLNHLLTEISNIKVREGMDKCIWAVSQDDNFTVGSLRCLIDDHTLPSLVSKTTWEKFLPRKVNVFMWRLNLDRLPHRFNLSSRGIEISEISCASCNGKSFEMVSGLSGRNSDDEEEFKGSLPILLELRKYREGLG</sequence>